<dbReference type="InterPro" id="IPR027417">
    <property type="entry name" value="P-loop_NTPase"/>
</dbReference>
<dbReference type="Pfam" id="PF12399">
    <property type="entry name" value="BCA_ABC_TP_C"/>
    <property type="match status" value="1"/>
</dbReference>
<evidence type="ECO:0000259" key="4">
    <source>
        <dbReference type="PROSITE" id="PS50893"/>
    </source>
</evidence>
<dbReference type="EMBL" id="BSYI01000027">
    <property type="protein sequence ID" value="GMG83973.1"/>
    <property type="molecule type" value="Genomic_DNA"/>
</dbReference>
<keyword evidence="1" id="KW-0813">Transport</keyword>
<dbReference type="Gene3D" id="3.40.50.300">
    <property type="entry name" value="P-loop containing nucleotide triphosphate hydrolases"/>
    <property type="match status" value="1"/>
</dbReference>
<dbReference type="SUPFAM" id="SSF52540">
    <property type="entry name" value="P-loop containing nucleoside triphosphate hydrolases"/>
    <property type="match status" value="1"/>
</dbReference>
<name>A0ABQ6LL76_9RHOB</name>
<dbReference type="RefSeq" id="WP_285672864.1">
    <property type="nucleotide sequence ID" value="NZ_BSYI01000027.1"/>
</dbReference>
<sequence length="254" mass="26571">MTTAVLQAVGLSKHFGGVRAIDDLSFDVRPGEILGLIGPNGSGKSTTVNVLCGVFPATSGEILLGGDHVQHLPEYARVAKGLARTFQTASLFPEFTVREQVALGSDVTLKSGPLSWIFGRRGGGDEAAAAARVDEALALTGLTAVADRVVGTISSAEQRFLMIATALASQPRVILLDEPAAGLVAHERRALGETIRAIRDSGTAVLVIEHHMGLIMEICDRIVVLNFGRKIADGTPAEIRADPAVVDAYLGEAA</sequence>
<gene>
    <name evidence="5" type="ORF">LNKW23_31870</name>
</gene>
<evidence type="ECO:0000256" key="2">
    <source>
        <dbReference type="ARBA" id="ARBA00022741"/>
    </source>
</evidence>
<protein>
    <submittedName>
        <fullName evidence="5">ABC transporter ATP-binding protein</fullName>
    </submittedName>
</protein>
<feature type="domain" description="ABC transporter" evidence="4">
    <location>
        <begin position="6"/>
        <end position="252"/>
    </location>
</feature>
<proteinExistence type="predicted"/>
<dbReference type="Pfam" id="PF00005">
    <property type="entry name" value="ABC_tran"/>
    <property type="match status" value="1"/>
</dbReference>
<dbReference type="PANTHER" id="PTHR45772">
    <property type="entry name" value="CONSERVED COMPONENT OF ABC TRANSPORTER FOR NATURAL AMINO ACIDS-RELATED"/>
    <property type="match status" value="1"/>
</dbReference>
<accession>A0ABQ6LL76</accession>
<comment type="caution">
    <text evidence="5">The sequence shown here is derived from an EMBL/GenBank/DDBJ whole genome shotgun (WGS) entry which is preliminary data.</text>
</comment>
<keyword evidence="2" id="KW-0547">Nucleotide-binding</keyword>
<keyword evidence="6" id="KW-1185">Reference proteome</keyword>
<dbReference type="CDD" id="cd03219">
    <property type="entry name" value="ABC_Mj1267_LivG_branched"/>
    <property type="match status" value="1"/>
</dbReference>
<reference evidence="5 6" key="1">
    <citation type="submission" date="2023-04" db="EMBL/GenBank/DDBJ databases">
        <title>Marinoamorphus aggregata gen. nov., sp. Nov., isolate from tissue of brittle star Ophioplocus japonicus.</title>
        <authorList>
            <person name="Kawano K."/>
            <person name="Sawayama S."/>
            <person name="Nakagawa S."/>
        </authorList>
    </citation>
    <scope>NUCLEOTIDE SEQUENCE [LARGE SCALE GENOMIC DNA]</scope>
    <source>
        <strain evidence="5 6">NKW23</strain>
    </source>
</reference>
<dbReference type="SMART" id="SM00382">
    <property type="entry name" value="AAA"/>
    <property type="match status" value="1"/>
</dbReference>
<dbReference type="InterPro" id="IPR003593">
    <property type="entry name" value="AAA+_ATPase"/>
</dbReference>
<evidence type="ECO:0000313" key="5">
    <source>
        <dbReference type="EMBL" id="GMG83973.1"/>
    </source>
</evidence>
<evidence type="ECO:0000313" key="6">
    <source>
        <dbReference type="Proteomes" id="UP001239909"/>
    </source>
</evidence>
<dbReference type="InterPro" id="IPR003439">
    <property type="entry name" value="ABC_transporter-like_ATP-bd"/>
</dbReference>
<evidence type="ECO:0000256" key="1">
    <source>
        <dbReference type="ARBA" id="ARBA00022448"/>
    </source>
</evidence>
<dbReference type="PROSITE" id="PS50893">
    <property type="entry name" value="ABC_TRANSPORTER_2"/>
    <property type="match status" value="1"/>
</dbReference>
<dbReference type="PANTHER" id="PTHR45772:SF7">
    <property type="entry name" value="AMINO ACID ABC TRANSPORTER ATP-BINDING PROTEIN"/>
    <property type="match status" value="1"/>
</dbReference>
<dbReference type="InterPro" id="IPR032823">
    <property type="entry name" value="BCA_ABC_TP_C"/>
</dbReference>
<dbReference type="Proteomes" id="UP001239909">
    <property type="component" value="Unassembled WGS sequence"/>
</dbReference>
<dbReference type="InterPro" id="IPR051120">
    <property type="entry name" value="ABC_AA/LPS_Transport"/>
</dbReference>
<keyword evidence="3 5" id="KW-0067">ATP-binding</keyword>
<evidence type="ECO:0000256" key="3">
    <source>
        <dbReference type="ARBA" id="ARBA00022840"/>
    </source>
</evidence>
<dbReference type="GO" id="GO:0005524">
    <property type="term" value="F:ATP binding"/>
    <property type="evidence" value="ECO:0007669"/>
    <property type="project" value="UniProtKB-KW"/>
</dbReference>
<organism evidence="5 6">
    <name type="scientific">Paralimibaculum aggregatum</name>
    <dbReference type="NCBI Taxonomy" id="3036245"/>
    <lineage>
        <taxon>Bacteria</taxon>
        <taxon>Pseudomonadati</taxon>
        <taxon>Pseudomonadota</taxon>
        <taxon>Alphaproteobacteria</taxon>
        <taxon>Rhodobacterales</taxon>
        <taxon>Paracoccaceae</taxon>
        <taxon>Paralimibaculum</taxon>
    </lineage>
</organism>